<dbReference type="Proteomes" id="UP000005926">
    <property type="component" value="Unassembled WGS sequence"/>
</dbReference>
<keyword evidence="5 6" id="KW-0472">Membrane</keyword>
<reference evidence="8 9" key="1">
    <citation type="submission" date="2009-08" db="EMBL/GenBank/DDBJ databases">
        <authorList>
            <person name="Muzny D."/>
            <person name="Qin X."/>
            <person name="Deng J."/>
            <person name="Jiang H."/>
            <person name="Liu Y."/>
            <person name="Qu J."/>
            <person name="Song X.-Z."/>
            <person name="Zhang L."/>
            <person name="Thornton R."/>
            <person name="Coyle M."/>
            <person name="Francisco L."/>
            <person name="Jackson L."/>
            <person name="Javaid M."/>
            <person name="Korchina V."/>
            <person name="Kovar C."/>
            <person name="Mata R."/>
            <person name="Mathew T."/>
            <person name="Ngo R."/>
            <person name="Nguyen L."/>
            <person name="Nguyen N."/>
            <person name="Okwuonu G."/>
            <person name="Ongeri F."/>
            <person name="Pham C."/>
            <person name="Simmons D."/>
            <person name="Wilczek-Boney K."/>
            <person name="Hale W."/>
            <person name="Jakkamsetti A."/>
            <person name="Pham P."/>
            <person name="Ruth R."/>
            <person name="San Lucas F."/>
            <person name="Warren J."/>
            <person name="Zhang J."/>
            <person name="Zhao Z."/>
            <person name="Zhou C."/>
            <person name="Zhu D."/>
            <person name="Lee S."/>
            <person name="Bess C."/>
            <person name="Blankenburg K."/>
            <person name="Forbes L."/>
            <person name="Fu Q."/>
            <person name="Gubbala S."/>
            <person name="Hirani K."/>
            <person name="Jayaseelan J.C."/>
            <person name="Lara F."/>
            <person name="Munidasa M."/>
            <person name="Palculict T."/>
            <person name="Patil S."/>
            <person name="Pu L.-L."/>
            <person name="Saada N."/>
            <person name="Tang L."/>
            <person name="Weissenberger G."/>
            <person name="Zhu Y."/>
            <person name="Hemphill L."/>
            <person name="Shang Y."/>
            <person name="Youmans B."/>
            <person name="Ayvaz T."/>
            <person name="Ross M."/>
            <person name="Santibanez J."/>
            <person name="Aqrawi P."/>
            <person name="Gross S."/>
            <person name="Joshi V."/>
            <person name="Fowler G."/>
            <person name="Nazareth L."/>
            <person name="Reid J."/>
            <person name="Worley K."/>
            <person name="Petrosino J."/>
            <person name="Highlander S."/>
            <person name="Gibbs R."/>
        </authorList>
    </citation>
    <scope>NUCLEOTIDE SEQUENCE [LARGE SCALE GENOMIC DNA]</scope>
    <source>
        <strain evidence="8 9">ATCC 49175</strain>
    </source>
</reference>
<evidence type="ECO:0000256" key="3">
    <source>
        <dbReference type="ARBA" id="ARBA00022692"/>
    </source>
</evidence>
<dbReference type="PANTHER" id="PTHR33885">
    <property type="entry name" value="PHAGE SHOCK PROTEIN C"/>
    <property type="match status" value="1"/>
</dbReference>
<evidence type="ECO:0000259" key="7">
    <source>
        <dbReference type="Pfam" id="PF04024"/>
    </source>
</evidence>
<dbReference type="EMBL" id="ACKZ01000012">
    <property type="protein sequence ID" value="EEW37770.1"/>
    <property type="molecule type" value="Genomic_DNA"/>
</dbReference>
<protein>
    <submittedName>
        <fullName evidence="8">PspC domain protein</fullName>
    </submittedName>
</protein>
<dbReference type="HOGENOM" id="CLU_143433_4_3_9"/>
<dbReference type="Pfam" id="PF04024">
    <property type="entry name" value="PspC"/>
    <property type="match status" value="1"/>
</dbReference>
<dbReference type="GeneID" id="78413113"/>
<dbReference type="eggNOG" id="COG1983">
    <property type="taxonomic scope" value="Bacteria"/>
</dbReference>
<dbReference type="InterPro" id="IPR007168">
    <property type="entry name" value="Phageshock_PspC_N"/>
</dbReference>
<dbReference type="STRING" id="638301.HMPREF0444_0556"/>
<evidence type="ECO:0000313" key="8">
    <source>
        <dbReference type="EMBL" id="EEW37770.1"/>
    </source>
</evidence>
<evidence type="ECO:0000256" key="4">
    <source>
        <dbReference type="ARBA" id="ARBA00022989"/>
    </source>
</evidence>
<sequence length="61" mass="6502">MEKRLTRNVKEKKIMGVCAGVADYYGIDVSLVRIGWAISVLAAGTGALAYAVLSFVLPEGE</sequence>
<feature type="transmembrane region" description="Helical" evidence="6">
    <location>
        <begin position="34"/>
        <end position="57"/>
    </location>
</feature>
<evidence type="ECO:0000313" key="9">
    <source>
        <dbReference type="Proteomes" id="UP000005926"/>
    </source>
</evidence>
<evidence type="ECO:0000256" key="2">
    <source>
        <dbReference type="ARBA" id="ARBA00022475"/>
    </source>
</evidence>
<proteinExistence type="predicted"/>
<comment type="subcellular location">
    <subcellularLocation>
        <location evidence="1">Cell membrane</location>
        <topology evidence="1">Single-pass membrane protein</topology>
    </subcellularLocation>
</comment>
<keyword evidence="4 6" id="KW-1133">Transmembrane helix</keyword>
<name>C8NF61_9LACT</name>
<evidence type="ECO:0000256" key="5">
    <source>
        <dbReference type="ARBA" id="ARBA00023136"/>
    </source>
</evidence>
<evidence type="ECO:0000256" key="1">
    <source>
        <dbReference type="ARBA" id="ARBA00004162"/>
    </source>
</evidence>
<keyword evidence="9" id="KW-1185">Reference proteome</keyword>
<dbReference type="AlphaFoldDB" id="C8NF61"/>
<evidence type="ECO:0000256" key="6">
    <source>
        <dbReference type="SAM" id="Phobius"/>
    </source>
</evidence>
<feature type="domain" description="Phage shock protein PspC N-terminal" evidence="7">
    <location>
        <begin position="3"/>
        <end position="59"/>
    </location>
</feature>
<organism evidence="8 9">
    <name type="scientific">Granulicatella adiacens ATCC 49175</name>
    <dbReference type="NCBI Taxonomy" id="638301"/>
    <lineage>
        <taxon>Bacteria</taxon>
        <taxon>Bacillati</taxon>
        <taxon>Bacillota</taxon>
        <taxon>Bacilli</taxon>
        <taxon>Lactobacillales</taxon>
        <taxon>Carnobacteriaceae</taxon>
        <taxon>Granulicatella</taxon>
    </lineage>
</organism>
<dbReference type="InterPro" id="IPR052027">
    <property type="entry name" value="PspC"/>
</dbReference>
<keyword evidence="3 6" id="KW-0812">Transmembrane</keyword>
<dbReference type="GO" id="GO:0005886">
    <property type="term" value="C:plasma membrane"/>
    <property type="evidence" value="ECO:0007669"/>
    <property type="project" value="UniProtKB-SubCell"/>
</dbReference>
<dbReference type="RefSeq" id="WP_005605744.1">
    <property type="nucleotide sequence ID" value="NZ_CP102283.1"/>
</dbReference>
<keyword evidence="2" id="KW-1003">Cell membrane</keyword>
<comment type="caution">
    <text evidence="8">The sequence shown here is derived from an EMBL/GenBank/DDBJ whole genome shotgun (WGS) entry which is preliminary data.</text>
</comment>
<dbReference type="PANTHER" id="PTHR33885:SF3">
    <property type="entry name" value="PHAGE SHOCK PROTEIN C"/>
    <property type="match status" value="1"/>
</dbReference>
<accession>C8NF61</accession>
<gene>
    <name evidence="8" type="ORF">HMPREF0444_0556</name>
</gene>